<dbReference type="GO" id="GO:0005975">
    <property type="term" value="P:carbohydrate metabolic process"/>
    <property type="evidence" value="ECO:0007669"/>
    <property type="project" value="InterPro"/>
</dbReference>
<evidence type="ECO:0000259" key="3">
    <source>
        <dbReference type="PROSITE" id="PS51677"/>
    </source>
</evidence>
<evidence type="ECO:0000313" key="5">
    <source>
        <dbReference type="Proteomes" id="UP000265419"/>
    </source>
</evidence>
<dbReference type="GO" id="GO:0016810">
    <property type="term" value="F:hydrolase activity, acting on carbon-nitrogen (but not peptide) bonds"/>
    <property type="evidence" value="ECO:0007669"/>
    <property type="project" value="InterPro"/>
</dbReference>
<dbReference type="PROSITE" id="PS51677">
    <property type="entry name" value="NODB"/>
    <property type="match status" value="1"/>
</dbReference>
<dbReference type="AlphaFoldDB" id="A0A399J781"/>
<gene>
    <name evidence="4" type="ORF">DWB68_13125</name>
</gene>
<dbReference type="GO" id="GO:0046872">
    <property type="term" value="F:metal ion binding"/>
    <property type="evidence" value="ECO:0007669"/>
    <property type="project" value="UniProtKB-KW"/>
</dbReference>
<dbReference type="PANTHER" id="PTHR10587">
    <property type="entry name" value="GLYCOSYL TRANSFERASE-RELATED"/>
    <property type="match status" value="1"/>
</dbReference>
<evidence type="ECO:0000256" key="2">
    <source>
        <dbReference type="ARBA" id="ARBA00022801"/>
    </source>
</evidence>
<keyword evidence="1" id="KW-0479">Metal-binding</keyword>
<dbReference type="PANTHER" id="PTHR10587:SF133">
    <property type="entry name" value="CHITIN DEACETYLASE 1-RELATED"/>
    <property type="match status" value="1"/>
</dbReference>
<reference evidence="4 5" key="1">
    <citation type="submission" date="2018-07" db="EMBL/GenBank/DDBJ databases">
        <title>Arthrobacter sp. nov., isolated from raw cow's milk with high bacterial count.</title>
        <authorList>
            <person name="Hahne J."/>
            <person name="Isele D."/>
            <person name="Lipski A."/>
        </authorList>
    </citation>
    <scope>NUCLEOTIDE SEQUENCE [LARGE SCALE GENOMIC DNA]</scope>
    <source>
        <strain evidence="4 5">JZ R-35</strain>
    </source>
</reference>
<dbReference type="InterPro" id="IPR002509">
    <property type="entry name" value="NODB_dom"/>
</dbReference>
<keyword evidence="5" id="KW-1185">Reference proteome</keyword>
<dbReference type="EMBL" id="QQXK01000029">
    <property type="protein sequence ID" value="RII41365.1"/>
    <property type="molecule type" value="Genomic_DNA"/>
</dbReference>
<comment type="caution">
    <text evidence="4">The sequence shown here is derived from an EMBL/GenBank/DDBJ whole genome shotgun (WGS) entry which is preliminary data.</text>
</comment>
<organism evidence="4 5">
    <name type="scientific">Galactobacter valiniphilus</name>
    <dbReference type="NCBI Taxonomy" id="2676122"/>
    <lineage>
        <taxon>Bacteria</taxon>
        <taxon>Bacillati</taxon>
        <taxon>Actinomycetota</taxon>
        <taxon>Actinomycetes</taxon>
        <taxon>Micrococcales</taxon>
        <taxon>Micrococcaceae</taxon>
        <taxon>Galactobacter</taxon>
    </lineage>
</organism>
<protein>
    <submittedName>
        <fullName evidence="4">Hydrolase</fullName>
    </submittedName>
</protein>
<name>A0A399J781_9MICC</name>
<dbReference type="Gene3D" id="3.20.20.370">
    <property type="entry name" value="Glycoside hydrolase/deacetylase"/>
    <property type="match status" value="1"/>
</dbReference>
<dbReference type="GO" id="GO:0016020">
    <property type="term" value="C:membrane"/>
    <property type="evidence" value="ECO:0007669"/>
    <property type="project" value="TreeGrafter"/>
</dbReference>
<dbReference type="SUPFAM" id="SSF88713">
    <property type="entry name" value="Glycoside hydrolase/deacetylase"/>
    <property type="match status" value="1"/>
</dbReference>
<proteinExistence type="predicted"/>
<dbReference type="InterPro" id="IPR050248">
    <property type="entry name" value="Polysacc_deacetylase_ArnD"/>
</dbReference>
<keyword evidence="2 4" id="KW-0378">Hydrolase</keyword>
<dbReference type="Pfam" id="PF01522">
    <property type="entry name" value="Polysacc_deac_1"/>
    <property type="match status" value="1"/>
</dbReference>
<accession>A0A399J781</accession>
<dbReference type="InterPro" id="IPR011330">
    <property type="entry name" value="Glyco_hydro/deAcase_b/a-brl"/>
</dbReference>
<feature type="domain" description="NodB homology" evidence="3">
    <location>
        <begin position="20"/>
        <end position="192"/>
    </location>
</feature>
<dbReference type="Proteomes" id="UP000265419">
    <property type="component" value="Unassembled WGS sequence"/>
</dbReference>
<evidence type="ECO:0000313" key="4">
    <source>
        <dbReference type="EMBL" id="RII41365.1"/>
    </source>
</evidence>
<evidence type="ECO:0000256" key="1">
    <source>
        <dbReference type="ARBA" id="ARBA00022723"/>
    </source>
</evidence>
<sequence>MAPTAPPQTIADPVDCSKVPCVALTFDDGPGRYTQRILDALEAADAKATFFLIGTQIRAYPQLVKAEAAAGMQLGNHTWDHANLTKLTRAQQLAELTKVDRELAGLVGVTPVFLRPPGGALDKAEKVALKRPIADWSVDTEDWRTRNTAQTIKAASAAKPGDIVLMHDIHASTAAAVPQILKNLRAKGYHLVTLTELIGQHPTLGIAYGWGQKPGGPKHR</sequence>